<dbReference type="EMBL" id="GBEZ01025521">
    <property type="protein sequence ID" value="JAC61576.1"/>
    <property type="molecule type" value="Transcribed_RNA"/>
</dbReference>
<feature type="non-terminal residue" evidence="2">
    <location>
        <position position="97"/>
    </location>
</feature>
<reference evidence="2" key="1">
    <citation type="submission" date="2014-05" db="EMBL/GenBank/DDBJ databases">
        <title>The transcriptome of the halophilic microalga Tetraselmis sp. GSL018 isolated from the Great Salt Lake, Utah.</title>
        <authorList>
            <person name="Jinkerson R.E."/>
            <person name="D'Adamo S."/>
            <person name="Posewitz M.C."/>
        </authorList>
    </citation>
    <scope>NUCLEOTIDE SEQUENCE</scope>
    <source>
        <strain evidence="2">GSL018</strain>
    </source>
</reference>
<organism evidence="2">
    <name type="scientific">Tetraselmis sp. GSL018</name>
    <dbReference type="NCBI Taxonomy" id="582737"/>
    <lineage>
        <taxon>Eukaryota</taxon>
        <taxon>Viridiplantae</taxon>
        <taxon>Chlorophyta</taxon>
        <taxon>core chlorophytes</taxon>
        <taxon>Chlorodendrophyceae</taxon>
        <taxon>Chlorodendrales</taxon>
        <taxon>Chlorodendraceae</taxon>
        <taxon>Tetraselmis</taxon>
    </lineage>
</organism>
<proteinExistence type="predicted"/>
<sequence length="97" mass="10240">GDPQPPWWVLRGAHGENLWGSRGRPWGLRKGISRPSLQSLTFPLPGRSSAALPPRRGIPRCSSVLGPAARWPGRRLAGPPSLLSGGAVGRMSRSSAG</sequence>
<evidence type="ECO:0000313" key="2">
    <source>
        <dbReference type="EMBL" id="JAC61576.1"/>
    </source>
</evidence>
<accession>A0A061QTC2</accession>
<feature type="non-terminal residue" evidence="2">
    <location>
        <position position="1"/>
    </location>
</feature>
<name>A0A061QTC2_9CHLO</name>
<evidence type="ECO:0000256" key="1">
    <source>
        <dbReference type="SAM" id="MobiDB-lite"/>
    </source>
</evidence>
<feature type="region of interest" description="Disordered" evidence="1">
    <location>
        <begin position="69"/>
        <end position="97"/>
    </location>
</feature>
<protein>
    <submittedName>
        <fullName evidence="2">Uncharacterized protein</fullName>
    </submittedName>
</protein>
<gene>
    <name evidence="2" type="ORF">TSPGSL018_25851</name>
</gene>
<dbReference type="AlphaFoldDB" id="A0A061QTC2"/>